<dbReference type="Proteomes" id="UP000218022">
    <property type="component" value="Unassembled WGS sequence"/>
</dbReference>
<proteinExistence type="predicted"/>
<reference evidence="1 2" key="1">
    <citation type="submission" date="2017-01" db="EMBL/GenBank/DDBJ databases">
        <title>Whole-Genome Shotgun Sequencing of Two beta-Proteobacterial Species in Search of the Bulgecin Biosynthetic Cluster.</title>
        <authorList>
            <person name="Horsman M.E."/>
            <person name="Marous D.R."/>
            <person name="Li R."/>
            <person name="Oliver R.A."/>
            <person name="Byun B."/>
            <person name="Emrich S.J."/>
            <person name="Boggess B."/>
            <person name="Townsend C.A."/>
            <person name="Mobashery S."/>
        </authorList>
    </citation>
    <scope>NUCLEOTIDE SEQUENCE [LARGE SCALE GENOMIC DNA]</scope>
    <source>
        <strain evidence="1 2">ATCC 31363</strain>
    </source>
</reference>
<organism evidence="1 2">
    <name type="scientific">Paraburkholderia acidicola</name>
    <dbReference type="NCBI Taxonomy" id="1912599"/>
    <lineage>
        <taxon>Bacteria</taxon>
        <taxon>Pseudomonadati</taxon>
        <taxon>Pseudomonadota</taxon>
        <taxon>Betaproteobacteria</taxon>
        <taxon>Burkholderiales</taxon>
        <taxon>Burkholderiaceae</taxon>
        <taxon>Paraburkholderia</taxon>
    </lineage>
</organism>
<dbReference type="OrthoDB" id="1841662at2"/>
<protein>
    <submittedName>
        <fullName evidence="1">Uncharacterized protein</fullName>
    </submittedName>
</protein>
<gene>
    <name evidence="1" type="ORF">BWP39_00490</name>
</gene>
<evidence type="ECO:0000313" key="2">
    <source>
        <dbReference type="Proteomes" id="UP000218022"/>
    </source>
</evidence>
<dbReference type="AlphaFoldDB" id="A0A2A4F5P5"/>
<dbReference type="EMBL" id="MTZV01000001">
    <property type="protein sequence ID" value="PCE28701.1"/>
    <property type="molecule type" value="Genomic_DNA"/>
</dbReference>
<comment type="caution">
    <text evidence="1">The sequence shown here is derived from an EMBL/GenBank/DDBJ whole genome shotgun (WGS) entry which is preliminary data.</text>
</comment>
<sequence length="106" mass="11931">MQWGGIHVRSPYKGKGLLRELAAYISKYVPKDFKEHTANEKRYWSNKGVAVPEAVLIEHRLDGYLIIAATKVAVAEPRRAGATMDHCQTFLDDKLGAFWLATRETG</sequence>
<accession>A0A2A4F5P5</accession>
<evidence type="ECO:0000313" key="1">
    <source>
        <dbReference type="EMBL" id="PCE28701.1"/>
    </source>
</evidence>
<dbReference type="RefSeq" id="WP_096716435.1">
    <property type="nucleotide sequence ID" value="NZ_MTZV01000001.1"/>
</dbReference>
<name>A0A2A4F5P5_9BURK</name>